<organism evidence="1 2">
    <name type="scientific">Pendulispora brunnea</name>
    <dbReference type="NCBI Taxonomy" id="2905690"/>
    <lineage>
        <taxon>Bacteria</taxon>
        <taxon>Pseudomonadati</taxon>
        <taxon>Myxococcota</taxon>
        <taxon>Myxococcia</taxon>
        <taxon>Myxococcales</taxon>
        <taxon>Sorangiineae</taxon>
        <taxon>Pendulisporaceae</taxon>
        <taxon>Pendulispora</taxon>
    </lineage>
</organism>
<gene>
    <name evidence="1" type="ORF">LZC95_13580</name>
</gene>
<name>A0ABZ2KH21_9BACT</name>
<accession>A0ABZ2KH21</accession>
<keyword evidence="2" id="KW-1185">Reference proteome</keyword>
<evidence type="ECO:0000313" key="1">
    <source>
        <dbReference type="EMBL" id="WXA97859.1"/>
    </source>
</evidence>
<protein>
    <submittedName>
        <fullName evidence="1">Uncharacterized protein</fullName>
    </submittedName>
</protein>
<evidence type="ECO:0000313" key="2">
    <source>
        <dbReference type="Proteomes" id="UP001379533"/>
    </source>
</evidence>
<reference evidence="1 2" key="1">
    <citation type="submission" date="2021-12" db="EMBL/GenBank/DDBJ databases">
        <title>Discovery of the Pendulisporaceae a myxobacterial family with distinct sporulation behavior and unique specialized metabolism.</title>
        <authorList>
            <person name="Garcia R."/>
            <person name="Popoff A."/>
            <person name="Bader C.D."/>
            <person name="Loehr J."/>
            <person name="Walesch S."/>
            <person name="Walt C."/>
            <person name="Boldt J."/>
            <person name="Bunk B."/>
            <person name="Haeckl F.J.F.P.J."/>
            <person name="Gunesch A.P."/>
            <person name="Birkelbach J."/>
            <person name="Nuebel U."/>
            <person name="Pietschmann T."/>
            <person name="Bach T."/>
            <person name="Mueller R."/>
        </authorList>
    </citation>
    <scope>NUCLEOTIDE SEQUENCE [LARGE SCALE GENOMIC DNA]</scope>
    <source>
        <strain evidence="1 2">MSr12523</strain>
    </source>
</reference>
<proteinExistence type="predicted"/>
<sequence>MDGASSPPSRFTMGSYRVSVGMDADSTYTFHILGLEANVDGDWVIHGTLEGPDVRGGGFECAGPNDVPPEPNSSRLSLGSKKPIQCDIHDGTRKWSWQFARASGEGPGIPNRPESFYSNSSEPMEWDAFLRTRDGQSLRVEWIRRTSMVRINNQWGYYVIADNRIVGAIDVGSIGSPHAYIARDAPPELRPAIAGAMATTYALVAANKPSRRID</sequence>
<dbReference type="RefSeq" id="WP_394848478.1">
    <property type="nucleotide sequence ID" value="NZ_CP089982.1"/>
</dbReference>
<dbReference type="EMBL" id="CP089982">
    <property type="protein sequence ID" value="WXA97859.1"/>
    <property type="molecule type" value="Genomic_DNA"/>
</dbReference>
<dbReference type="Proteomes" id="UP001379533">
    <property type="component" value="Chromosome"/>
</dbReference>